<feature type="region of interest" description="Disordered" evidence="6">
    <location>
        <begin position="272"/>
        <end position="398"/>
    </location>
</feature>
<dbReference type="InterPro" id="IPR012677">
    <property type="entry name" value="Nucleotide-bd_a/b_plait_sf"/>
</dbReference>
<dbReference type="PROSITE" id="PS50174">
    <property type="entry name" value="G_PATCH"/>
    <property type="match status" value="1"/>
</dbReference>
<dbReference type="FunFam" id="3.30.70.330:FF:000382">
    <property type="entry name" value="G-patch domain-containing protein"/>
    <property type="match status" value="1"/>
</dbReference>
<feature type="compositionally biased region" description="Low complexity" evidence="6">
    <location>
        <begin position="94"/>
        <end position="103"/>
    </location>
</feature>
<evidence type="ECO:0000256" key="3">
    <source>
        <dbReference type="ARBA" id="ARBA00022884"/>
    </source>
</evidence>
<dbReference type="GO" id="GO:0071011">
    <property type="term" value="C:precatalytic spliceosome"/>
    <property type="evidence" value="ECO:0007669"/>
    <property type="project" value="TreeGrafter"/>
</dbReference>
<feature type="compositionally biased region" description="Pro residues" evidence="6">
    <location>
        <begin position="303"/>
        <end position="327"/>
    </location>
</feature>
<dbReference type="InterPro" id="IPR035979">
    <property type="entry name" value="RBD_domain_sf"/>
</dbReference>
<keyword evidence="2" id="KW-0507">mRNA processing</keyword>
<evidence type="ECO:0000256" key="2">
    <source>
        <dbReference type="ARBA" id="ARBA00022664"/>
    </source>
</evidence>
<feature type="compositionally biased region" description="Low complexity" evidence="6">
    <location>
        <begin position="52"/>
        <end position="64"/>
    </location>
</feature>
<feature type="compositionally biased region" description="Basic and acidic residues" evidence="6">
    <location>
        <begin position="174"/>
        <end position="193"/>
    </location>
</feature>
<dbReference type="PANTHER" id="PTHR13288:SF8">
    <property type="entry name" value="SPLICING FACTOR 45"/>
    <property type="match status" value="1"/>
</dbReference>
<feature type="region of interest" description="Disordered" evidence="6">
    <location>
        <begin position="15"/>
        <end position="235"/>
    </location>
</feature>
<dbReference type="STRING" id="879819.A0A0J0XL28"/>
<evidence type="ECO:0000256" key="1">
    <source>
        <dbReference type="ARBA" id="ARBA00004123"/>
    </source>
</evidence>
<feature type="domain" description="G-patch" evidence="7">
    <location>
        <begin position="429"/>
        <end position="481"/>
    </location>
</feature>
<evidence type="ECO:0000313" key="8">
    <source>
        <dbReference type="EMBL" id="KLT41843.1"/>
    </source>
</evidence>
<dbReference type="EMBL" id="KQ087212">
    <property type="protein sequence ID" value="KLT41843.1"/>
    <property type="molecule type" value="Genomic_DNA"/>
</dbReference>
<dbReference type="SMART" id="SM00443">
    <property type="entry name" value="G_patch"/>
    <property type="match status" value="1"/>
</dbReference>
<feature type="compositionally biased region" description="Basic and acidic residues" evidence="6">
    <location>
        <begin position="109"/>
        <end position="120"/>
    </location>
</feature>
<dbReference type="InterPro" id="IPR040052">
    <property type="entry name" value="RBM17"/>
</dbReference>
<name>A0A0J0XL28_9TREE</name>
<dbReference type="GO" id="GO:0003723">
    <property type="term" value="F:RNA binding"/>
    <property type="evidence" value="ECO:0007669"/>
    <property type="project" value="UniProtKB-KW"/>
</dbReference>
<dbReference type="GO" id="GO:0045292">
    <property type="term" value="P:mRNA cis splicing, via spliceosome"/>
    <property type="evidence" value="ECO:0007669"/>
    <property type="project" value="InterPro"/>
</dbReference>
<dbReference type="PANTHER" id="PTHR13288">
    <property type="entry name" value="SPLICING FACTOR 45 SPF45"/>
    <property type="match status" value="1"/>
</dbReference>
<dbReference type="GeneID" id="28979883"/>
<feature type="compositionally biased region" description="Pro residues" evidence="6">
    <location>
        <begin position="334"/>
        <end position="390"/>
    </location>
</feature>
<organism evidence="8 9">
    <name type="scientific">Cutaneotrichosporon oleaginosum</name>
    <dbReference type="NCBI Taxonomy" id="879819"/>
    <lineage>
        <taxon>Eukaryota</taxon>
        <taxon>Fungi</taxon>
        <taxon>Dikarya</taxon>
        <taxon>Basidiomycota</taxon>
        <taxon>Agaricomycotina</taxon>
        <taxon>Tremellomycetes</taxon>
        <taxon>Trichosporonales</taxon>
        <taxon>Trichosporonaceae</taxon>
        <taxon>Cutaneotrichosporon</taxon>
    </lineage>
</organism>
<dbReference type="OrthoDB" id="5411533at2759"/>
<keyword evidence="9" id="KW-1185">Reference proteome</keyword>
<evidence type="ECO:0000313" key="9">
    <source>
        <dbReference type="Proteomes" id="UP000053611"/>
    </source>
</evidence>
<keyword evidence="4" id="KW-0508">mRNA splicing</keyword>
<protein>
    <recommendedName>
        <fullName evidence="7">G-patch domain-containing protein</fullName>
    </recommendedName>
</protein>
<feature type="compositionally biased region" description="Pro residues" evidence="6">
    <location>
        <begin position="281"/>
        <end position="296"/>
    </location>
</feature>
<sequence length="616" mass="65038">MSLFAGISFTSDKAKALAAESAARDAAEAGPSTSTAAAAQAAAPAPPPPSAPAKAQVKAKAETSPAPPPSSKARAVLQFAPRAKKPAPKPVYSAAPIIAAPPVIIKPPPEVKPEAKEAEPRAPAMTLAPKRRPDGQRKKKKKKRRVHQAFDPDEPYDPSRPNDLAEYQAYRARLRLERGESSSESDTPRRDAPRLWAPPKEYAETVIPAAANPYGVKRERTPSPGGESAHASRAAMSVTGDEAYARRAALSTTGDDAYARRAAMSATGDDAYARRAAMSQPRPPSFPSRSPLPPVGLPALPAGLPPPPPGLPTHTAPPPRPPFPPPVRADTAPPFVPPMRPETAPSFPPPPMPPMHPTRPPVAGPLPTPPFPPPARPPATAPPVASTPPLPDDDYAKELEAKRAAAMAIAAKFGMAPPAPKEPEEEDTSGTFAERMMRKWGHKEGSGLGARGDGITEALSAEHVAPTSKLSKRAAAKARAAKANGRWVQAPNARGRIVDASASAAREAEVEKHGEASRVVLLLNVAESEEDVDEALADDIGVEAAKHGIVERVVLHLTEPPVEGEGCLRVFIVFSGMAGAWRAIKALEGRFFGGRTIHARYFDEGRFERGERDGPL</sequence>
<dbReference type="Proteomes" id="UP000053611">
    <property type="component" value="Unassembled WGS sequence"/>
</dbReference>
<reference evidence="8 9" key="1">
    <citation type="submission" date="2015-03" db="EMBL/GenBank/DDBJ databases">
        <title>Genomics and transcriptomics of the oil-accumulating basidiomycete yeast T. oleaginosus allow insights into substrate utilization and the diverse evolutionary trajectories of mating systems in fungi.</title>
        <authorList>
            <consortium name="DOE Joint Genome Institute"/>
            <person name="Kourist R."/>
            <person name="Kracht O."/>
            <person name="Bracharz F."/>
            <person name="Lipzen A."/>
            <person name="Nolan M."/>
            <person name="Ohm R."/>
            <person name="Grigoriev I."/>
            <person name="Sun S."/>
            <person name="Heitman J."/>
            <person name="Bruck T."/>
            <person name="Nowrousian M."/>
        </authorList>
    </citation>
    <scope>NUCLEOTIDE SEQUENCE [LARGE SCALE GENOMIC DNA]</scope>
    <source>
        <strain evidence="8 9">IBC0246</strain>
    </source>
</reference>
<dbReference type="CDD" id="cd12374">
    <property type="entry name" value="RRM_UHM_SPF45_PUF60"/>
    <property type="match status" value="1"/>
</dbReference>
<dbReference type="InterPro" id="IPR000467">
    <property type="entry name" value="G_patch_dom"/>
</dbReference>
<evidence type="ECO:0000256" key="4">
    <source>
        <dbReference type="ARBA" id="ARBA00023187"/>
    </source>
</evidence>
<dbReference type="SUPFAM" id="SSF54928">
    <property type="entry name" value="RNA-binding domain, RBD"/>
    <property type="match status" value="1"/>
</dbReference>
<keyword evidence="5" id="KW-0539">Nucleus</keyword>
<dbReference type="RefSeq" id="XP_018278334.1">
    <property type="nucleotide sequence ID" value="XM_018419280.1"/>
</dbReference>
<accession>A0A0J0XL28</accession>
<evidence type="ECO:0000256" key="6">
    <source>
        <dbReference type="SAM" id="MobiDB-lite"/>
    </source>
</evidence>
<dbReference type="AlphaFoldDB" id="A0A0J0XL28"/>
<dbReference type="Gene3D" id="3.30.70.330">
    <property type="match status" value="1"/>
</dbReference>
<evidence type="ECO:0000259" key="7">
    <source>
        <dbReference type="PROSITE" id="PS50174"/>
    </source>
</evidence>
<feature type="compositionally biased region" description="Low complexity" evidence="6">
    <location>
        <begin position="28"/>
        <end position="43"/>
    </location>
</feature>
<feature type="compositionally biased region" description="Basic residues" evidence="6">
    <location>
        <begin position="137"/>
        <end position="147"/>
    </location>
</feature>
<gene>
    <name evidence="8" type="ORF">CC85DRAFT_105204</name>
</gene>
<evidence type="ECO:0000256" key="5">
    <source>
        <dbReference type="ARBA" id="ARBA00023242"/>
    </source>
</evidence>
<proteinExistence type="predicted"/>
<dbReference type="Pfam" id="PF01585">
    <property type="entry name" value="G-patch"/>
    <property type="match status" value="1"/>
</dbReference>
<comment type="subcellular location">
    <subcellularLocation>
        <location evidence="1">Nucleus</location>
    </subcellularLocation>
</comment>
<keyword evidence="3" id="KW-0694">RNA-binding</keyword>